<reference evidence="1 2" key="1">
    <citation type="submission" date="2023-08" db="EMBL/GenBank/DDBJ databases">
        <title>Black Yeasts Isolated from many extreme environments.</title>
        <authorList>
            <person name="Coleine C."/>
            <person name="Stajich J.E."/>
            <person name="Selbmann L."/>
        </authorList>
    </citation>
    <scope>NUCLEOTIDE SEQUENCE [LARGE SCALE GENOMIC DNA]</scope>
    <source>
        <strain evidence="1 2">CCFEE 5885</strain>
    </source>
</reference>
<protein>
    <submittedName>
        <fullName evidence="1">Uncharacterized protein</fullName>
    </submittedName>
</protein>
<name>A0ABR0KJQ9_9EURO</name>
<organism evidence="1 2">
    <name type="scientific">Lithohypha guttulata</name>
    <dbReference type="NCBI Taxonomy" id="1690604"/>
    <lineage>
        <taxon>Eukaryota</taxon>
        <taxon>Fungi</taxon>
        <taxon>Dikarya</taxon>
        <taxon>Ascomycota</taxon>
        <taxon>Pezizomycotina</taxon>
        <taxon>Eurotiomycetes</taxon>
        <taxon>Chaetothyriomycetidae</taxon>
        <taxon>Chaetothyriales</taxon>
        <taxon>Trichomeriaceae</taxon>
        <taxon>Lithohypha</taxon>
    </lineage>
</organism>
<comment type="caution">
    <text evidence="1">The sequence shown here is derived from an EMBL/GenBank/DDBJ whole genome shotgun (WGS) entry which is preliminary data.</text>
</comment>
<dbReference type="EMBL" id="JAVRRG010000014">
    <property type="protein sequence ID" value="KAK5098539.1"/>
    <property type="molecule type" value="Genomic_DNA"/>
</dbReference>
<evidence type="ECO:0000313" key="1">
    <source>
        <dbReference type="EMBL" id="KAK5098539.1"/>
    </source>
</evidence>
<gene>
    <name evidence="1" type="ORF">LTR24_001859</name>
</gene>
<dbReference type="Proteomes" id="UP001345013">
    <property type="component" value="Unassembled WGS sequence"/>
</dbReference>
<evidence type="ECO:0000313" key="2">
    <source>
        <dbReference type="Proteomes" id="UP001345013"/>
    </source>
</evidence>
<proteinExistence type="predicted"/>
<keyword evidence="2" id="KW-1185">Reference proteome</keyword>
<accession>A0ABR0KJQ9</accession>
<sequence length="569" mass="64734">MSRRMVPSLRVHLLPRRVYHTPTPASHLTSLRRQLRNPCSLVTAQARTITNYKYGNKLGKSFRSESHGQQDVLPLAACDVCEELGFPQQQSLALWIHLRAQLRAYYSPLDSYRWLHNYTGSDENPTNVPSPRRRSEKDLAQHEVNKVHAAPIGQHKPENISRALNALAFHAIKAAFAFSGPRTDPKMTKTQVQHAFFVFEIAILYKNLESAVWLLKLAADPVLQSLGEIPNTTQAKDLVYRTVEADPRRCTWQALCVYMEDASSLVELKKQTPKQRALAIEDLQRAGGEILPGQAAADLDAFEVFANPWTLLLRLVEHCLEWSLPIDGYTPEDMEKLRLLCWRHLTEYNDPAACFVIATREKEFGSEDWVRLMKCAATEAQPDACWLLAIHYWREDGLLAICNRPTKEEDGMTAEGKTQLQSAIEKKKSQIAQNVGFEWAAIALFHHQGRPHVLNNRAVATAALLRTLVSREAGEILLHDLLEDTEDETWYIAKARHELEAVQRDYNAEIDPHNTWRLERCLSEIKKITDKSPQTTKAMGAIAEHLPESPEPVGISNRVSRLFRKLLRF</sequence>